<dbReference type="KEGG" id="cot:CORT_0A08860"/>
<reference evidence="2 3" key="1">
    <citation type="journal article" date="2012" name="PLoS ONE">
        <title>Sequence and analysis of the genome of the pathogenic yeast Candida orthopsilosis.</title>
        <authorList>
            <person name="Riccombeni A."/>
            <person name="Vidanes G."/>
            <person name="Proux-Wera E."/>
            <person name="Wolfe K.H."/>
            <person name="Butler G."/>
        </authorList>
    </citation>
    <scope>NUCLEOTIDE SEQUENCE [LARGE SCALE GENOMIC DNA]</scope>
    <source>
        <strain evidence="2 3">Co 90-125</strain>
    </source>
</reference>
<keyword evidence="3" id="KW-1185">Reference proteome</keyword>
<dbReference type="Proteomes" id="UP000005018">
    <property type="component" value="Chromosome 1"/>
</dbReference>
<sequence>MVSTGNTVSVFRTTMKAIFGRRRDSNNSPLTTTTTSSPAPTPNVTLNRRFSSLQPTSQSRGATNNDISNVPPLLRHHSYTLPEFNGSSLCTEEEENEEEKCTNVAASDLPNSYTRNIIITRRLLDVMFPMNRLPNSDCPPFRKSQWQLVLNPRWTEYVLIYARLEYGLSILTQLINELKPYIDYYHILDLNQGILLHFKNMRYQYWILHLVNPVIGIQLVMSSPTWFHTVTNYDIISASREYNLQMVKYEKLPLTRVQRQVIKVYGISSFVPKKLLIEEFRKLGKLISFNFAPTGPLTRFHVVKLQYSKEDDKERISEEIKKNVGDMKCKLVLKVGIKRTKIQKAI</sequence>
<evidence type="ECO:0000313" key="2">
    <source>
        <dbReference type="EMBL" id="CCG21270.1"/>
    </source>
</evidence>
<dbReference type="EMBL" id="HE681719">
    <property type="protein sequence ID" value="CCG21270.1"/>
    <property type="molecule type" value="Genomic_DNA"/>
</dbReference>
<name>H8WYF5_CANO9</name>
<accession>H8WYF5</accession>
<dbReference type="RefSeq" id="XP_003866709.1">
    <property type="nucleotide sequence ID" value="XM_003866661.1"/>
</dbReference>
<evidence type="ECO:0000256" key="1">
    <source>
        <dbReference type="SAM" id="MobiDB-lite"/>
    </source>
</evidence>
<proteinExistence type="predicted"/>
<protein>
    <submittedName>
        <fullName evidence="2">Uncharacterized protein</fullName>
    </submittedName>
</protein>
<organism evidence="2 3">
    <name type="scientific">Candida orthopsilosis (strain 90-125)</name>
    <name type="common">Yeast</name>
    <dbReference type="NCBI Taxonomy" id="1136231"/>
    <lineage>
        <taxon>Eukaryota</taxon>
        <taxon>Fungi</taxon>
        <taxon>Dikarya</taxon>
        <taxon>Ascomycota</taxon>
        <taxon>Saccharomycotina</taxon>
        <taxon>Pichiomycetes</taxon>
        <taxon>Debaryomycetaceae</taxon>
        <taxon>Candida/Lodderomyces clade</taxon>
        <taxon>Candida</taxon>
    </lineage>
</organism>
<feature type="region of interest" description="Disordered" evidence="1">
    <location>
        <begin position="19"/>
        <end position="47"/>
    </location>
</feature>
<dbReference type="HOGENOM" id="CLU_801669_0_0_1"/>
<dbReference type="GeneID" id="14537920"/>
<dbReference type="AlphaFoldDB" id="H8WYF5"/>
<gene>
    <name evidence="2" type="ORF">CORT_0A08860</name>
</gene>
<dbReference type="OrthoDB" id="4024050at2759"/>
<feature type="compositionally biased region" description="Low complexity" evidence="1">
    <location>
        <begin position="26"/>
        <end position="45"/>
    </location>
</feature>
<evidence type="ECO:0000313" key="3">
    <source>
        <dbReference type="Proteomes" id="UP000005018"/>
    </source>
</evidence>